<sequence>MELREMADALKDKSILLTGSTGFLAKIFVEKVLRVQPNVKKLYLLVRAGDAQYAKQRMQREIIEKELFHVLREQHGKNFLAFISEKICAIAGDITLENLGIQSIDLRELLWKEIHMVINVAATTNFYDRYDVALNVNVLGAKHAMEFAKRCNNIEMVLHVSTAYVTGEKQGLLLERAFCMGEALKDNMYLDIEAELKLVERRKQELHLENQTKLAEKMAMKELGIERARHFGWPNTYVFTKAMGEMLVGQLRGTLPLVIARPTIITSIWKEPLPGWIEGNRTIDNIIVGYVKGNLPCIAADTDAPMDVIPGDMVVNAMIAMLVIHSNQQSEFTYHISSSVRNPVKYSILEKSGYRYFADKPRFAEDGREIRVYKVPVFKTMSSFRLFFFLRYRLPLEVSTFRYLSGTFTLNKTRP</sequence>
<dbReference type="GO" id="GO:0102965">
    <property type="term" value="F:alcohol-forming long-chain fatty acyl-CoA reductase activity"/>
    <property type="evidence" value="ECO:0007669"/>
    <property type="project" value="UniProtKB-EC"/>
</dbReference>
<dbReference type="AlphaFoldDB" id="A0A2I0BGB4"/>
<dbReference type="SUPFAM" id="SSF51735">
    <property type="entry name" value="NAD(P)-binding Rossmann-fold domains"/>
    <property type="match status" value="1"/>
</dbReference>
<dbReference type="GO" id="GO:0080019">
    <property type="term" value="F:alcohol-forming very long-chain fatty acyl-CoA reductase activity"/>
    <property type="evidence" value="ECO:0007669"/>
    <property type="project" value="InterPro"/>
</dbReference>
<evidence type="ECO:0000256" key="1">
    <source>
        <dbReference type="RuleBase" id="RU363097"/>
    </source>
</evidence>
<comment type="similarity">
    <text evidence="1">Belongs to the fatty acyl-CoA reductase family.</text>
</comment>
<comment type="catalytic activity">
    <reaction evidence="1">
        <text>a long-chain fatty acyl-CoA + 2 NADPH + 2 H(+) = a long-chain primary fatty alcohol + 2 NADP(+) + CoA</text>
        <dbReference type="Rhea" id="RHEA:52716"/>
        <dbReference type="ChEBI" id="CHEBI:15378"/>
        <dbReference type="ChEBI" id="CHEBI:57287"/>
        <dbReference type="ChEBI" id="CHEBI:57783"/>
        <dbReference type="ChEBI" id="CHEBI:58349"/>
        <dbReference type="ChEBI" id="CHEBI:77396"/>
        <dbReference type="ChEBI" id="CHEBI:83139"/>
        <dbReference type="EC" id="1.2.1.84"/>
    </reaction>
</comment>
<name>A0A2I0BGB4_9ASPA</name>
<evidence type="ECO:0000259" key="2">
    <source>
        <dbReference type="Pfam" id="PF07993"/>
    </source>
</evidence>
<keyword evidence="1" id="KW-0521">NADP</keyword>
<dbReference type="InterPro" id="IPR026055">
    <property type="entry name" value="FAR"/>
</dbReference>
<dbReference type="InterPro" id="IPR036291">
    <property type="entry name" value="NAD(P)-bd_dom_sf"/>
</dbReference>
<dbReference type="PANTHER" id="PTHR11011">
    <property type="entry name" value="MALE STERILITY PROTEIN 2-RELATED"/>
    <property type="match status" value="1"/>
</dbReference>
<accession>A0A2I0BGB4</accession>
<keyword evidence="1" id="KW-0443">Lipid metabolism</keyword>
<dbReference type="GO" id="GO:0010345">
    <property type="term" value="P:suberin biosynthetic process"/>
    <property type="evidence" value="ECO:0007669"/>
    <property type="project" value="TreeGrafter"/>
</dbReference>
<dbReference type="STRING" id="1088818.A0A2I0BGB4"/>
<keyword evidence="4" id="KW-1185">Reference proteome</keyword>
<evidence type="ECO:0000313" key="3">
    <source>
        <dbReference type="EMBL" id="PKA66838.1"/>
    </source>
</evidence>
<dbReference type="Proteomes" id="UP000236161">
    <property type="component" value="Unassembled WGS sequence"/>
</dbReference>
<dbReference type="Pfam" id="PF07993">
    <property type="entry name" value="NAD_binding_4"/>
    <property type="match status" value="1"/>
</dbReference>
<dbReference type="EMBL" id="KZ451885">
    <property type="protein sequence ID" value="PKA66838.1"/>
    <property type="molecule type" value="Genomic_DNA"/>
</dbReference>
<dbReference type="OrthoDB" id="429813at2759"/>
<dbReference type="GO" id="GO:0035336">
    <property type="term" value="P:long-chain fatty-acyl-CoA metabolic process"/>
    <property type="evidence" value="ECO:0007669"/>
    <property type="project" value="TreeGrafter"/>
</dbReference>
<reference evidence="3 4" key="1">
    <citation type="journal article" date="2017" name="Nature">
        <title>The Apostasia genome and the evolution of orchids.</title>
        <authorList>
            <person name="Zhang G.Q."/>
            <person name="Liu K.W."/>
            <person name="Li Z."/>
            <person name="Lohaus R."/>
            <person name="Hsiao Y.Y."/>
            <person name="Niu S.C."/>
            <person name="Wang J.Y."/>
            <person name="Lin Y.C."/>
            <person name="Xu Q."/>
            <person name="Chen L.J."/>
            <person name="Yoshida K."/>
            <person name="Fujiwara S."/>
            <person name="Wang Z.W."/>
            <person name="Zhang Y.Q."/>
            <person name="Mitsuda N."/>
            <person name="Wang M."/>
            <person name="Liu G.H."/>
            <person name="Pecoraro L."/>
            <person name="Huang H.X."/>
            <person name="Xiao X.J."/>
            <person name="Lin M."/>
            <person name="Wu X.Y."/>
            <person name="Wu W.L."/>
            <person name="Chen Y.Y."/>
            <person name="Chang S.B."/>
            <person name="Sakamoto S."/>
            <person name="Ohme-Takagi M."/>
            <person name="Yagi M."/>
            <person name="Zeng S.J."/>
            <person name="Shen C.Y."/>
            <person name="Yeh C.M."/>
            <person name="Luo Y.B."/>
            <person name="Tsai W.C."/>
            <person name="Van de Peer Y."/>
            <person name="Liu Z.J."/>
        </authorList>
    </citation>
    <scope>NUCLEOTIDE SEQUENCE [LARGE SCALE GENOMIC DNA]</scope>
    <source>
        <strain evidence="4">cv. Shenzhen</strain>
        <tissue evidence="3">Stem</tissue>
    </source>
</reference>
<gene>
    <name evidence="3" type="ORF">AXF42_Ash003495</name>
</gene>
<organism evidence="3 4">
    <name type="scientific">Apostasia shenzhenica</name>
    <dbReference type="NCBI Taxonomy" id="1088818"/>
    <lineage>
        <taxon>Eukaryota</taxon>
        <taxon>Viridiplantae</taxon>
        <taxon>Streptophyta</taxon>
        <taxon>Embryophyta</taxon>
        <taxon>Tracheophyta</taxon>
        <taxon>Spermatophyta</taxon>
        <taxon>Magnoliopsida</taxon>
        <taxon>Liliopsida</taxon>
        <taxon>Asparagales</taxon>
        <taxon>Orchidaceae</taxon>
        <taxon>Apostasioideae</taxon>
        <taxon>Apostasia</taxon>
    </lineage>
</organism>
<dbReference type="CDD" id="cd05236">
    <property type="entry name" value="FAR-N_SDR_e"/>
    <property type="match status" value="1"/>
</dbReference>
<proteinExistence type="inferred from homology"/>
<dbReference type="InterPro" id="IPR013120">
    <property type="entry name" value="FAR_NAD-bd"/>
</dbReference>
<dbReference type="Gene3D" id="3.40.50.720">
    <property type="entry name" value="NAD(P)-binding Rossmann-like Domain"/>
    <property type="match status" value="1"/>
</dbReference>
<dbReference type="PANTHER" id="PTHR11011:SF99">
    <property type="entry name" value="FATTY ACYL-COA REDUCTASE 3"/>
    <property type="match status" value="1"/>
</dbReference>
<keyword evidence="1 3" id="KW-0560">Oxidoreductase</keyword>
<feature type="domain" description="Thioester reductase (TE)" evidence="2">
    <location>
        <begin position="17"/>
        <end position="318"/>
    </location>
</feature>
<evidence type="ECO:0000313" key="4">
    <source>
        <dbReference type="Proteomes" id="UP000236161"/>
    </source>
</evidence>
<dbReference type="EC" id="1.2.1.84" evidence="1"/>
<comment type="function">
    <text evidence="1">Catalyzes the reduction of fatty acyl-CoA to fatty alcohols.</text>
</comment>
<protein>
    <recommendedName>
        <fullName evidence="1">Fatty acyl-CoA reductase</fullName>
        <ecNumber evidence="1">1.2.1.84</ecNumber>
    </recommendedName>
</protein>
<keyword evidence="1" id="KW-0444">Lipid biosynthesis</keyword>